<comment type="caution">
    <text evidence="6">The sequence shown here is derived from an EMBL/GenBank/DDBJ whole genome shotgun (WGS) entry which is preliminary data.</text>
</comment>
<protein>
    <recommendedName>
        <fullName evidence="2">Chemotaxis protein CheW</fullName>
    </recommendedName>
</protein>
<dbReference type="PANTHER" id="PTHR22617:SF41">
    <property type="entry name" value="CHEMOTAXIS SIGNAL TRANSDUCTION SYSTEM ADAPTOR PROTEIN CHEW"/>
    <property type="match status" value="1"/>
</dbReference>
<dbReference type="AlphaFoldDB" id="N1WFX2"/>
<dbReference type="OrthoDB" id="9794382at2"/>
<dbReference type="GO" id="GO:0005829">
    <property type="term" value="C:cytosol"/>
    <property type="evidence" value="ECO:0007669"/>
    <property type="project" value="TreeGrafter"/>
</dbReference>
<feature type="domain" description="CheW-like" evidence="5">
    <location>
        <begin position="6"/>
        <end position="155"/>
    </location>
</feature>
<evidence type="ECO:0000259" key="5">
    <source>
        <dbReference type="PROSITE" id="PS50851"/>
    </source>
</evidence>
<dbReference type="Proteomes" id="UP000012313">
    <property type="component" value="Unassembled WGS sequence"/>
</dbReference>
<dbReference type="GO" id="GO:0007165">
    <property type="term" value="P:signal transduction"/>
    <property type="evidence" value="ECO:0007669"/>
    <property type="project" value="InterPro"/>
</dbReference>
<dbReference type="InterPro" id="IPR036061">
    <property type="entry name" value="CheW-like_dom_sf"/>
</dbReference>
<name>N1WFX2_9LEPT</name>
<organism evidence="6 7">
    <name type="scientific">Leptospira weilii serovar Ranarum str. ICFT</name>
    <dbReference type="NCBI Taxonomy" id="1218598"/>
    <lineage>
        <taxon>Bacteria</taxon>
        <taxon>Pseudomonadati</taxon>
        <taxon>Spirochaetota</taxon>
        <taxon>Spirochaetia</taxon>
        <taxon>Leptospirales</taxon>
        <taxon>Leptospiraceae</taxon>
        <taxon>Leptospira</taxon>
    </lineage>
</organism>
<keyword evidence="7" id="KW-1185">Reference proteome</keyword>
<evidence type="ECO:0000256" key="4">
    <source>
        <dbReference type="ARBA" id="ARBA00022500"/>
    </source>
</evidence>
<dbReference type="PROSITE" id="PS50851">
    <property type="entry name" value="CHEW"/>
    <property type="match status" value="1"/>
</dbReference>
<accession>N1WFX2</accession>
<evidence type="ECO:0000256" key="3">
    <source>
        <dbReference type="ARBA" id="ARBA00022490"/>
    </source>
</evidence>
<keyword evidence="3" id="KW-0963">Cytoplasm</keyword>
<dbReference type="SMART" id="SM00260">
    <property type="entry name" value="CheW"/>
    <property type="match status" value="1"/>
</dbReference>
<reference evidence="6" key="1">
    <citation type="submission" date="2013-03" db="EMBL/GenBank/DDBJ databases">
        <authorList>
            <person name="Harkins D.M."/>
            <person name="Durkin A.S."/>
            <person name="Brinkac L.M."/>
            <person name="Haft D.H."/>
            <person name="Selengut J.D."/>
            <person name="Sanka R."/>
            <person name="DePew J."/>
            <person name="Purushe J."/>
            <person name="Hartskeerl R.A."/>
            <person name="Ahmed A."/>
            <person name="van der Linden H."/>
            <person name="Goris M.G.A."/>
            <person name="Vinetz J.M."/>
            <person name="Sutton G.G."/>
            <person name="Nierman W.C."/>
            <person name="Fouts D.E."/>
        </authorList>
    </citation>
    <scope>NUCLEOTIDE SEQUENCE [LARGE SCALE GENOMIC DNA]</scope>
    <source>
        <strain evidence="6">ICFT</strain>
    </source>
</reference>
<dbReference type="Pfam" id="PF01584">
    <property type="entry name" value="CheW"/>
    <property type="match status" value="1"/>
</dbReference>
<proteinExistence type="predicted"/>
<gene>
    <name evidence="6" type="ORF">LEP1GSC060_1085</name>
</gene>
<evidence type="ECO:0000313" key="6">
    <source>
        <dbReference type="EMBL" id="EMY79161.1"/>
    </source>
</evidence>
<dbReference type="PANTHER" id="PTHR22617">
    <property type="entry name" value="CHEMOTAXIS SENSOR HISTIDINE KINASE-RELATED"/>
    <property type="match status" value="1"/>
</dbReference>
<dbReference type="SUPFAM" id="SSF50341">
    <property type="entry name" value="CheW-like"/>
    <property type="match status" value="1"/>
</dbReference>
<dbReference type="Gene3D" id="2.30.30.40">
    <property type="entry name" value="SH3 Domains"/>
    <property type="match status" value="1"/>
</dbReference>
<dbReference type="InterPro" id="IPR039315">
    <property type="entry name" value="CheW"/>
</dbReference>
<evidence type="ECO:0000256" key="1">
    <source>
        <dbReference type="ARBA" id="ARBA00004496"/>
    </source>
</evidence>
<dbReference type="EMBL" id="AOHC02000014">
    <property type="protein sequence ID" value="EMY79161.1"/>
    <property type="molecule type" value="Genomic_DNA"/>
</dbReference>
<comment type="subcellular location">
    <subcellularLocation>
        <location evidence="1">Cytoplasm</location>
    </subcellularLocation>
</comment>
<dbReference type="RefSeq" id="WP_002996345.1">
    <property type="nucleotide sequence ID" value="NZ_AOHC02000014.1"/>
</dbReference>
<dbReference type="FunFam" id="2.40.50.180:FF:000002">
    <property type="entry name" value="Chemotaxis protein CheW"/>
    <property type="match status" value="1"/>
</dbReference>
<sequence length="173" mass="19516">MNVLEENQFLTFYLGEECYGIGILHIKEIIEYSGLTNVPLMPEFIPGVINLRGNVVPVLDLKHKFFKSKIEPDRKTCVIIVELHSQKNEDQKEKTDLGILVESVNEVVSIPGNDIEPAPTFGSKIKVDFILGMARRENGFIIILNTEKILNLEELTSLEDDPPQPAEVLMENP</sequence>
<evidence type="ECO:0000313" key="7">
    <source>
        <dbReference type="Proteomes" id="UP000012313"/>
    </source>
</evidence>
<dbReference type="InterPro" id="IPR002545">
    <property type="entry name" value="CheW-lke_dom"/>
</dbReference>
<keyword evidence="4" id="KW-0145">Chemotaxis</keyword>
<dbReference type="GO" id="GO:0006935">
    <property type="term" value="P:chemotaxis"/>
    <property type="evidence" value="ECO:0007669"/>
    <property type="project" value="UniProtKB-KW"/>
</dbReference>
<evidence type="ECO:0000256" key="2">
    <source>
        <dbReference type="ARBA" id="ARBA00021483"/>
    </source>
</evidence>
<dbReference type="Gene3D" id="2.40.50.180">
    <property type="entry name" value="CheA-289, Domain 4"/>
    <property type="match status" value="1"/>
</dbReference>
<dbReference type="STRING" id="1218598.LEP1GSC060_1085"/>